<protein>
    <submittedName>
        <fullName evidence="1">Uncharacterized protein</fullName>
    </submittedName>
</protein>
<name>A0A927BZD2_9BACL</name>
<dbReference type="Proteomes" id="UP000621560">
    <property type="component" value="Unassembled WGS sequence"/>
</dbReference>
<accession>A0A927BZD2</accession>
<reference evidence="1" key="1">
    <citation type="submission" date="2020-09" db="EMBL/GenBank/DDBJ databases">
        <title>A novel bacterium of genus Paenibacillus, isolated from South China Sea.</title>
        <authorList>
            <person name="Huang H."/>
            <person name="Mo K."/>
            <person name="Hu Y."/>
        </authorList>
    </citation>
    <scope>NUCLEOTIDE SEQUENCE</scope>
    <source>
        <strain evidence="1">IB182496</strain>
    </source>
</reference>
<sequence length="493" mass="58017">MLSDSSSAKLLLNKYEMKHFRQIAEIHLPKELSIEDKEKIISNYIDCDQPNPNYLQLIANIQSNKDKLVISPKLILKSKKKIEEQEQQFFKDNSGMRIETSVIFANNQENVVSINNEGLSTSATYSSNWIRDNLEYATLLNNFIYLFEYVDLQMRCTLVNKESEMGVFERHILTSSKNAYVKGFFFEHKNHFSILQMEGYYDQLFRNGIRLEEIIEWFFVEYLSTEFGANNFRVTMPSVNSTFLEKCTNVMPALESVLKQFILYVEEGHIDLELFEIRSEHLIYKNIPSLIENKYAYGIGNEFHNVTFLLFSDQSGLGYIDETKKTYDSFFKLLCNEKVKISDYPEFDTPKIEWLIKNNYLTVDEAGSIVFPNGVLILILYELYTNDVVAYWKYSFDGRKILNELKDKNIIEFESTLFSRPEQEYINYLLNKSQFNNGLDLRNKYSHLQPFSTDDENKHTQNYYIFLRLFILTIIKINDEFCSRLLEDGPNIT</sequence>
<comment type="caution">
    <text evidence="1">The sequence shown here is derived from an EMBL/GenBank/DDBJ whole genome shotgun (WGS) entry which is preliminary data.</text>
</comment>
<organism evidence="1 2">
    <name type="scientific">Paenibacillus sabuli</name>
    <dbReference type="NCBI Taxonomy" id="2772509"/>
    <lineage>
        <taxon>Bacteria</taxon>
        <taxon>Bacillati</taxon>
        <taxon>Bacillota</taxon>
        <taxon>Bacilli</taxon>
        <taxon>Bacillales</taxon>
        <taxon>Paenibacillaceae</taxon>
        <taxon>Paenibacillus</taxon>
    </lineage>
</organism>
<dbReference type="AlphaFoldDB" id="A0A927BZD2"/>
<dbReference type="EMBL" id="JACXIZ010000092">
    <property type="protein sequence ID" value="MBD2848676.1"/>
    <property type="molecule type" value="Genomic_DNA"/>
</dbReference>
<evidence type="ECO:0000313" key="2">
    <source>
        <dbReference type="Proteomes" id="UP000621560"/>
    </source>
</evidence>
<proteinExistence type="predicted"/>
<keyword evidence="2" id="KW-1185">Reference proteome</keyword>
<gene>
    <name evidence="1" type="ORF">IDH44_26190</name>
</gene>
<evidence type="ECO:0000313" key="1">
    <source>
        <dbReference type="EMBL" id="MBD2848676.1"/>
    </source>
</evidence>